<dbReference type="SUPFAM" id="SSF52058">
    <property type="entry name" value="L domain-like"/>
    <property type="match status" value="2"/>
</dbReference>
<name>A0ABT0EIL6_9PSED</name>
<dbReference type="InterPro" id="IPR003591">
    <property type="entry name" value="Leu-rich_rpt_typical-subtyp"/>
</dbReference>
<evidence type="ECO:0000256" key="3">
    <source>
        <dbReference type="SAM" id="Coils"/>
    </source>
</evidence>
<comment type="caution">
    <text evidence="4">The sequence shown here is derived from an EMBL/GenBank/DDBJ whole genome shotgun (WGS) entry which is preliminary data.</text>
</comment>
<evidence type="ECO:0000313" key="4">
    <source>
        <dbReference type="EMBL" id="MCK1785556.1"/>
    </source>
</evidence>
<proteinExistence type="predicted"/>
<reference evidence="4 5" key="1">
    <citation type="submission" date="2022-02" db="EMBL/GenBank/DDBJ databases">
        <title>Comparative genomics of the first Antarctic Pseudomonas spp. capable of biotransforming 2,4,6-Trinitrotoluene.</title>
        <authorList>
            <person name="Cabrera M.A."/>
            <person name="Marquez S.L."/>
            <person name="Perez-Donoso J.M."/>
        </authorList>
    </citation>
    <scope>NUCLEOTIDE SEQUENCE [LARGE SCALE GENOMIC DNA]</scope>
    <source>
        <strain evidence="4 5">TNT11</strain>
    </source>
</reference>
<protein>
    <recommendedName>
        <fullName evidence="6">Leucine-rich repeat domain-containing protein</fullName>
    </recommendedName>
</protein>
<dbReference type="EMBL" id="JAKNRV010000127">
    <property type="protein sequence ID" value="MCK1785556.1"/>
    <property type="molecule type" value="Genomic_DNA"/>
</dbReference>
<keyword evidence="3" id="KW-0175">Coiled coil</keyword>
<dbReference type="Proteomes" id="UP001317085">
    <property type="component" value="Unassembled WGS sequence"/>
</dbReference>
<feature type="coiled-coil region" evidence="3">
    <location>
        <begin position="1180"/>
        <end position="1207"/>
    </location>
</feature>
<evidence type="ECO:0008006" key="6">
    <source>
        <dbReference type="Google" id="ProtNLM"/>
    </source>
</evidence>
<dbReference type="InterPro" id="IPR032675">
    <property type="entry name" value="LRR_dom_sf"/>
</dbReference>
<dbReference type="PROSITE" id="PS51450">
    <property type="entry name" value="LRR"/>
    <property type="match status" value="1"/>
</dbReference>
<feature type="non-terminal residue" evidence="4">
    <location>
        <position position="1"/>
    </location>
</feature>
<sequence length="1478" mass="164458">QALIGRLNRLALTLDCPLFLAGAASDLAQDDLAGSTVGCLGKTRLWKPDLTPYAHDLQLAPHAYPNAEGLHAHNGTQILKLADQPFVVQTDPVTQQPYLQHPTRTNAYRPPLRSNGKGAWLTELDNPLSWDSLTLMKRQGPHTQGLSNDQLTTAQRISATDDGALRSLYLNRHTPPPLLTDTLQRFKIDQTLQDFIDQMNSDDPAIYARADGQPQLHLLANLGLWPKTKTLRFLDARGRTLWELPGETNASVVQLHDAQLSNGDLLKALLESLDKAQRKTLLGEAFGDPVTSLHNQALKLRKKLAGLAQAHRRELFDARYQRLDSPTNPRQQVMREHTPGLPLSAADAVLDSANSLELQEVDQGTVPPRLHPLAQTLRDEARITQAYEGLYLNSTDTPDTHRLALHSLERLPGWARKKLRLEIRDADDGLIDAIGKPKARIKRVLVRSADGRYTPQDSRGPLSAPTDLYSAILQALPDAERDALGLRIGQGPALRQALRSHALERHAARPLITAQAARAPTDTRTHLRLLGMDNYAPAPAAPAAEPDLHGLARELFPAHTDAQIGELLQDLGSRPGGALPILTALRQEYLQLGEDVAAWEAGTPRRYPDSEVNMSRQEYLDVRQNRHLFSRELMRCWRRETEADHYFDPPARNGQKLRLPYPLHGELPALRANFEHISYLELLGDRRALNVEAFLRSFPRLRYLSISHAQLGHLPPVVSSLPHLNALILSDCHITLTPEHLSALTSMSRLRALDLFNNPLGLTPSVARMPELQYLDLSHTGISTLPDGLLSRPALELAALSYNRITQLPSALFELPADARHTLDLSGNPLSRPSLEQVKAYFQRTGRYWDIDASNVDIQRVNTLFPDFSVNEVNRFIFGLPGNLEMGQIELARLEVDYAELSAGLETWARQAAAPEEQVRRQAFKRSLQACWRRESPLDERHPQAIPTYSLENPSAFTGEFPAINSVFRHVSSLRLLGVGDPFPLQSSLFFRGFPTLSQLSIEQYGLGDIPGSVFDLPQLLSLRLPHCRVTLSAESAAALATLDHLEQLDLSHNPLARLPDFGALPRLVSVNLEATSLEAIPDSLLTAVERKRVNLSNNLISEIPTGAFRLSSTVTDAFDLSRNPLSRAALTQIKRYSQRIGGHFQADAPTALRDRIKALYPTFTDGEANRFFFELPGDLDAAEPALKRLEDQYETLREDLRLWMQDVPTRHPILDVPLDEQTRAQDQLHRLAFKTYLEDAWRRETELDDDHDSLEPTHKLVFETNILGDLPELSAQFDHVSSLEIDGEGSITGVDGLLRCFPKLRRLMLSKHHLGAVPHSVFSLTELSTLSLTESAVQLTPQSISALAEMKSLVYLDLSENPLGLSPDVSRLSELESLYLPDTALREMPRGVFGLPELHTLDVSDNLIEGLPTDLLEMAAPLDEVSDFSGNPWSAQSLNALRQYYLQTGNDLAVDEARVDSTGTALVRSDSTEPMEE</sequence>
<keyword evidence="5" id="KW-1185">Reference proteome</keyword>
<keyword evidence="1" id="KW-0433">Leucine-rich repeat</keyword>
<accession>A0ABT0EIL6</accession>
<evidence type="ECO:0000313" key="5">
    <source>
        <dbReference type="Proteomes" id="UP001317085"/>
    </source>
</evidence>
<dbReference type="PANTHER" id="PTHR48051">
    <property type="match status" value="1"/>
</dbReference>
<keyword evidence="2" id="KW-0677">Repeat</keyword>
<dbReference type="Gene3D" id="3.80.10.10">
    <property type="entry name" value="Ribonuclease Inhibitor"/>
    <property type="match status" value="3"/>
</dbReference>
<dbReference type="SMART" id="SM00369">
    <property type="entry name" value="LRR_TYP"/>
    <property type="match status" value="9"/>
</dbReference>
<dbReference type="InterPro" id="IPR050216">
    <property type="entry name" value="LRR_domain-containing"/>
</dbReference>
<gene>
    <name evidence="4" type="ORF">L9Z73_14695</name>
</gene>
<dbReference type="RefSeq" id="WP_247402135.1">
    <property type="nucleotide sequence ID" value="NZ_JAKNRV010000127.1"/>
</dbReference>
<organism evidence="4 5">
    <name type="scientific">Pseudomonas emilianonis</name>
    <dbReference type="NCBI Taxonomy" id="2915812"/>
    <lineage>
        <taxon>Bacteria</taxon>
        <taxon>Pseudomonadati</taxon>
        <taxon>Pseudomonadota</taxon>
        <taxon>Gammaproteobacteria</taxon>
        <taxon>Pseudomonadales</taxon>
        <taxon>Pseudomonadaceae</taxon>
        <taxon>Pseudomonas</taxon>
    </lineage>
</organism>
<dbReference type="InterPro" id="IPR001611">
    <property type="entry name" value="Leu-rich_rpt"/>
</dbReference>
<evidence type="ECO:0000256" key="2">
    <source>
        <dbReference type="ARBA" id="ARBA00022737"/>
    </source>
</evidence>
<evidence type="ECO:0000256" key="1">
    <source>
        <dbReference type="ARBA" id="ARBA00022614"/>
    </source>
</evidence>
<dbReference type="PANTHER" id="PTHR48051:SF1">
    <property type="entry name" value="RAS SUPPRESSOR PROTEIN 1"/>
    <property type="match status" value="1"/>
</dbReference>